<accession>A0A4Y7K8Y7</accession>
<dbReference type="Pfam" id="PF04438">
    <property type="entry name" value="zf-HIT"/>
    <property type="match status" value="1"/>
</dbReference>
<dbReference type="GO" id="GO:0000492">
    <property type="term" value="P:box C/D snoRNP assembly"/>
    <property type="evidence" value="ECO:0007669"/>
    <property type="project" value="TreeGrafter"/>
</dbReference>
<dbReference type="CDD" id="cd23024">
    <property type="entry name" value="zf-HIT_ZNHIT2-3"/>
    <property type="match status" value="1"/>
</dbReference>
<dbReference type="AlphaFoldDB" id="A0A4Y7K8Y7"/>
<dbReference type="InterPro" id="IPR007529">
    <property type="entry name" value="Znf_HIT"/>
</dbReference>
<gene>
    <name evidence="7" type="ORF">C5167_032813</name>
</gene>
<dbReference type="Gene3D" id="3.30.60.190">
    <property type="match status" value="1"/>
</dbReference>
<evidence type="ECO:0000256" key="3">
    <source>
        <dbReference type="ARBA" id="ARBA00022833"/>
    </source>
</evidence>
<evidence type="ECO:0000313" key="7">
    <source>
        <dbReference type="EMBL" id="RZC68820.1"/>
    </source>
</evidence>
<dbReference type="GO" id="GO:0008270">
    <property type="term" value="F:zinc ion binding"/>
    <property type="evidence" value="ECO:0007669"/>
    <property type="project" value="UniProtKB-UniRule"/>
</dbReference>
<dbReference type="PANTHER" id="PTHR13483:SF11">
    <property type="entry name" value="ZINC FINGER HIT DOMAIN-CONTAINING PROTEIN 3"/>
    <property type="match status" value="1"/>
</dbReference>
<dbReference type="GO" id="GO:0048254">
    <property type="term" value="P:snoRNA localization"/>
    <property type="evidence" value="ECO:0007669"/>
    <property type="project" value="TreeGrafter"/>
</dbReference>
<dbReference type="GO" id="GO:0000463">
    <property type="term" value="P:maturation of LSU-rRNA from tricistronic rRNA transcript (SSU-rRNA, 5.8S rRNA, LSU-rRNA)"/>
    <property type="evidence" value="ECO:0007669"/>
    <property type="project" value="TreeGrafter"/>
</dbReference>
<sequence length="144" mass="16291">MAGGTRNCEVCKDAISKYKCPSCFAPYCSLTCYKKHKETPCSKQVTSNAETPSSNQVTPDQKPYPTLLSKRSLEVEEPDLVLPETKLQSIVLCNEIRDALKDEKLRQLIYNIDSATNSENELENAMKMEDFHLLSEKILSVIER</sequence>
<organism evidence="7 8">
    <name type="scientific">Papaver somniferum</name>
    <name type="common">Opium poppy</name>
    <dbReference type="NCBI Taxonomy" id="3469"/>
    <lineage>
        <taxon>Eukaryota</taxon>
        <taxon>Viridiplantae</taxon>
        <taxon>Streptophyta</taxon>
        <taxon>Embryophyta</taxon>
        <taxon>Tracheophyta</taxon>
        <taxon>Spermatophyta</taxon>
        <taxon>Magnoliopsida</taxon>
        <taxon>Ranunculales</taxon>
        <taxon>Papaveraceae</taxon>
        <taxon>Papaveroideae</taxon>
        <taxon>Papaver</taxon>
    </lineage>
</organism>
<keyword evidence="1" id="KW-0479">Metal-binding</keyword>
<dbReference type="Proteomes" id="UP000316621">
    <property type="component" value="Chromosome 7"/>
</dbReference>
<dbReference type="OMA" id="PCASAKS"/>
<dbReference type="Gramene" id="RZC68820">
    <property type="protein sequence ID" value="RZC68820"/>
    <property type="gene ID" value="C5167_032813"/>
</dbReference>
<feature type="domain" description="HIT-type" evidence="6">
    <location>
        <begin position="8"/>
        <end position="41"/>
    </location>
</feature>
<reference evidence="7 8" key="1">
    <citation type="journal article" date="2018" name="Science">
        <title>The opium poppy genome and morphinan production.</title>
        <authorList>
            <person name="Guo L."/>
            <person name="Winzer T."/>
            <person name="Yang X."/>
            <person name="Li Y."/>
            <person name="Ning Z."/>
            <person name="He Z."/>
            <person name="Teodor R."/>
            <person name="Lu Y."/>
            <person name="Bowser T.A."/>
            <person name="Graham I.A."/>
            <person name="Ye K."/>
        </authorList>
    </citation>
    <scope>NUCLEOTIDE SEQUENCE [LARGE SCALE GENOMIC DNA]</scope>
    <source>
        <strain evidence="8">cv. HN1</strain>
        <tissue evidence="7">Leaves</tissue>
    </source>
</reference>
<keyword evidence="3" id="KW-0862">Zinc</keyword>
<dbReference type="OrthoDB" id="18412at2759"/>
<evidence type="ECO:0000256" key="2">
    <source>
        <dbReference type="ARBA" id="ARBA00022771"/>
    </source>
</evidence>
<dbReference type="GO" id="GO:0070761">
    <property type="term" value="C:pre-snoRNP complex"/>
    <property type="evidence" value="ECO:0007669"/>
    <property type="project" value="TreeGrafter"/>
</dbReference>
<evidence type="ECO:0000256" key="1">
    <source>
        <dbReference type="ARBA" id="ARBA00022723"/>
    </source>
</evidence>
<feature type="compositionally biased region" description="Polar residues" evidence="5">
    <location>
        <begin position="43"/>
        <end position="59"/>
    </location>
</feature>
<dbReference type="EMBL" id="CM010721">
    <property type="protein sequence ID" value="RZC68820.1"/>
    <property type="molecule type" value="Genomic_DNA"/>
</dbReference>
<dbReference type="STRING" id="3469.A0A4Y7K8Y7"/>
<dbReference type="PANTHER" id="PTHR13483">
    <property type="entry name" value="BOX C_D SNORNA PROTEIN 1-RELATED"/>
    <property type="match status" value="1"/>
</dbReference>
<evidence type="ECO:0000259" key="6">
    <source>
        <dbReference type="PROSITE" id="PS51083"/>
    </source>
</evidence>
<keyword evidence="2 4" id="KW-0863">Zinc-finger</keyword>
<name>A0A4Y7K8Y7_PAPSO</name>
<dbReference type="GO" id="GO:0005634">
    <property type="term" value="C:nucleus"/>
    <property type="evidence" value="ECO:0007669"/>
    <property type="project" value="TreeGrafter"/>
</dbReference>
<dbReference type="PROSITE" id="PS51083">
    <property type="entry name" value="ZF_HIT"/>
    <property type="match status" value="1"/>
</dbReference>
<evidence type="ECO:0000256" key="4">
    <source>
        <dbReference type="PROSITE-ProRule" id="PRU00453"/>
    </source>
</evidence>
<protein>
    <recommendedName>
        <fullName evidence="6">HIT-type domain-containing protein</fullName>
    </recommendedName>
</protein>
<dbReference type="SUPFAM" id="SSF144232">
    <property type="entry name" value="HIT/MYND zinc finger-like"/>
    <property type="match status" value="1"/>
</dbReference>
<evidence type="ECO:0000313" key="8">
    <source>
        <dbReference type="Proteomes" id="UP000316621"/>
    </source>
</evidence>
<feature type="region of interest" description="Disordered" evidence="5">
    <location>
        <begin position="43"/>
        <end position="65"/>
    </location>
</feature>
<keyword evidence="8" id="KW-1185">Reference proteome</keyword>
<evidence type="ECO:0000256" key="5">
    <source>
        <dbReference type="SAM" id="MobiDB-lite"/>
    </source>
</evidence>
<dbReference type="InterPro" id="IPR051639">
    <property type="entry name" value="BCD1"/>
</dbReference>
<proteinExistence type="predicted"/>